<evidence type="ECO:0000313" key="1">
    <source>
        <dbReference type="Proteomes" id="UP000095281"/>
    </source>
</evidence>
<organism evidence="1 2">
    <name type="scientific">Meloidogyne hapla</name>
    <name type="common">Root-knot nematode worm</name>
    <dbReference type="NCBI Taxonomy" id="6305"/>
    <lineage>
        <taxon>Eukaryota</taxon>
        <taxon>Metazoa</taxon>
        <taxon>Ecdysozoa</taxon>
        <taxon>Nematoda</taxon>
        <taxon>Chromadorea</taxon>
        <taxon>Rhabditida</taxon>
        <taxon>Tylenchina</taxon>
        <taxon>Tylenchomorpha</taxon>
        <taxon>Tylenchoidea</taxon>
        <taxon>Meloidogynidae</taxon>
        <taxon>Meloidogyninae</taxon>
        <taxon>Meloidogyne</taxon>
    </lineage>
</organism>
<accession>A0A1I8C0Z7</accession>
<dbReference type="AlphaFoldDB" id="A0A1I8C0Z7"/>
<sequence>MTCPSAIFTSNIINLYHIRLNRTGVEATCKLIESNPRKIDKIKQNDFDLQLNDNDLAVAKRIADLFGEKIIGGSNLQTHGGDSYLKEKDMEQFGMVHNMNYGNDYDLTNPWTSMNNSVTDTGDLGKFLFY</sequence>
<reference evidence="2" key="1">
    <citation type="submission" date="2016-11" db="UniProtKB">
        <authorList>
            <consortium name="WormBaseParasite"/>
        </authorList>
    </citation>
    <scope>IDENTIFICATION</scope>
</reference>
<keyword evidence="1" id="KW-1185">Reference proteome</keyword>
<evidence type="ECO:0000313" key="2">
    <source>
        <dbReference type="WBParaSite" id="MhA1_Contig9.frz3.gene24"/>
    </source>
</evidence>
<dbReference type="WBParaSite" id="MhA1_Contig9.frz3.gene24">
    <property type="protein sequence ID" value="MhA1_Contig9.frz3.gene24"/>
    <property type="gene ID" value="MhA1_Contig9.frz3.gene24"/>
</dbReference>
<proteinExistence type="predicted"/>
<dbReference type="Proteomes" id="UP000095281">
    <property type="component" value="Unplaced"/>
</dbReference>
<protein>
    <submittedName>
        <fullName evidence="2">Uncharacterized protein</fullName>
    </submittedName>
</protein>
<name>A0A1I8C0Z7_MELHA</name>